<dbReference type="PANTHER" id="PTHR10366">
    <property type="entry name" value="NAD DEPENDENT EPIMERASE/DEHYDRATASE"/>
    <property type="match status" value="1"/>
</dbReference>
<dbReference type="OrthoDB" id="2735536at2759"/>
<dbReference type="Pfam" id="PF01370">
    <property type="entry name" value="Epimerase"/>
    <property type="match status" value="1"/>
</dbReference>
<keyword evidence="1" id="KW-0560">Oxidoreductase</keyword>
<evidence type="ECO:0000313" key="4">
    <source>
        <dbReference type="EMBL" id="KAF2006825.1"/>
    </source>
</evidence>
<dbReference type="Gene3D" id="3.40.50.720">
    <property type="entry name" value="NAD(P)-binding Rossmann-like Domain"/>
    <property type="match status" value="1"/>
</dbReference>
<protein>
    <submittedName>
        <fullName evidence="4">NAD(P)-binding protein</fullName>
    </submittedName>
</protein>
<dbReference type="InterPro" id="IPR001509">
    <property type="entry name" value="Epimerase_deHydtase"/>
</dbReference>
<dbReference type="Proteomes" id="UP000799779">
    <property type="component" value="Unassembled WGS sequence"/>
</dbReference>
<evidence type="ECO:0000313" key="5">
    <source>
        <dbReference type="Proteomes" id="UP000799779"/>
    </source>
</evidence>
<organism evidence="4 5">
    <name type="scientific">Amniculicola lignicola CBS 123094</name>
    <dbReference type="NCBI Taxonomy" id="1392246"/>
    <lineage>
        <taxon>Eukaryota</taxon>
        <taxon>Fungi</taxon>
        <taxon>Dikarya</taxon>
        <taxon>Ascomycota</taxon>
        <taxon>Pezizomycotina</taxon>
        <taxon>Dothideomycetes</taxon>
        <taxon>Pleosporomycetidae</taxon>
        <taxon>Pleosporales</taxon>
        <taxon>Amniculicolaceae</taxon>
        <taxon>Amniculicola</taxon>
    </lineage>
</organism>
<accession>A0A6A5X2A7</accession>
<dbReference type="EMBL" id="ML977558">
    <property type="protein sequence ID" value="KAF2006825.1"/>
    <property type="molecule type" value="Genomic_DNA"/>
</dbReference>
<sequence length="359" mass="39169">MPTVVLHPGSLVFVTGVNGLIGSYVADQLLVRGYNVRGAVRDVDKCAWLGEYFAKQKYPGTFQLVGVSDMTVEGCYDGVVEDTDGFIHIASPMTGTDPSITIPTAIAGGLNALKAAAKCPTVKRFVATSSSMAVTFPKPNMDFEVNEDSWNEEAVQKGWKHPEGEPERMKGLYIYGALKTETERDMWRWVREERPGFGFSTVLPNVNFGKVLVPEHQGFPSTIAWGYAAFTGGEMFKAIAEAIKPQYFISLTDTALLHISALIHSDVHHERLFGFAQPYTFNDLLAIYRKLFPGKKFEEDIEGLGEDKMKVPNQRAEEVLGWVKKGGDGGQGWEGLESAVGGMCGGWGNEGEGVDGVVG</sequence>
<dbReference type="SUPFAM" id="SSF51735">
    <property type="entry name" value="NAD(P)-binding Rossmann-fold domains"/>
    <property type="match status" value="1"/>
</dbReference>
<dbReference type="AlphaFoldDB" id="A0A6A5X2A7"/>
<proteinExistence type="inferred from homology"/>
<evidence type="ECO:0000256" key="2">
    <source>
        <dbReference type="ARBA" id="ARBA00023445"/>
    </source>
</evidence>
<evidence type="ECO:0000259" key="3">
    <source>
        <dbReference type="Pfam" id="PF01370"/>
    </source>
</evidence>
<evidence type="ECO:0000256" key="1">
    <source>
        <dbReference type="ARBA" id="ARBA00023002"/>
    </source>
</evidence>
<keyword evidence="5" id="KW-1185">Reference proteome</keyword>
<feature type="domain" description="NAD-dependent epimerase/dehydratase" evidence="3">
    <location>
        <begin position="12"/>
        <end position="133"/>
    </location>
</feature>
<comment type="similarity">
    <text evidence="2">Belongs to the NAD(P)-dependent epimerase/dehydratase family. Dihydroflavonol-4-reductase subfamily.</text>
</comment>
<dbReference type="PANTHER" id="PTHR10366:SF562">
    <property type="entry name" value="ALDEHYDE REDUCTASE II (AFU_ORTHOLOGUE AFUA_1G11360)"/>
    <property type="match status" value="1"/>
</dbReference>
<dbReference type="FunFam" id="3.40.50.720:FF:000426">
    <property type="entry name" value="Aldehyde reductase 2"/>
    <property type="match status" value="1"/>
</dbReference>
<gene>
    <name evidence="4" type="ORF">P154DRAFT_480549</name>
</gene>
<name>A0A6A5X2A7_9PLEO</name>
<dbReference type="InterPro" id="IPR036291">
    <property type="entry name" value="NAD(P)-bd_dom_sf"/>
</dbReference>
<reference evidence="4" key="1">
    <citation type="journal article" date="2020" name="Stud. Mycol.">
        <title>101 Dothideomycetes genomes: a test case for predicting lifestyles and emergence of pathogens.</title>
        <authorList>
            <person name="Haridas S."/>
            <person name="Albert R."/>
            <person name="Binder M."/>
            <person name="Bloem J."/>
            <person name="Labutti K."/>
            <person name="Salamov A."/>
            <person name="Andreopoulos B."/>
            <person name="Baker S."/>
            <person name="Barry K."/>
            <person name="Bills G."/>
            <person name="Bluhm B."/>
            <person name="Cannon C."/>
            <person name="Castanera R."/>
            <person name="Culley D."/>
            <person name="Daum C."/>
            <person name="Ezra D."/>
            <person name="Gonzalez J."/>
            <person name="Henrissat B."/>
            <person name="Kuo A."/>
            <person name="Liang C."/>
            <person name="Lipzen A."/>
            <person name="Lutzoni F."/>
            <person name="Magnuson J."/>
            <person name="Mondo S."/>
            <person name="Nolan M."/>
            <person name="Ohm R."/>
            <person name="Pangilinan J."/>
            <person name="Park H.-J."/>
            <person name="Ramirez L."/>
            <person name="Alfaro M."/>
            <person name="Sun H."/>
            <person name="Tritt A."/>
            <person name="Yoshinaga Y."/>
            <person name="Zwiers L.-H."/>
            <person name="Turgeon B."/>
            <person name="Goodwin S."/>
            <person name="Spatafora J."/>
            <person name="Crous P."/>
            <person name="Grigoriev I."/>
        </authorList>
    </citation>
    <scope>NUCLEOTIDE SEQUENCE</scope>
    <source>
        <strain evidence="4">CBS 123094</strain>
    </source>
</reference>
<dbReference type="InterPro" id="IPR050425">
    <property type="entry name" value="NAD(P)_dehydrat-like"/>
</dbReference>
<dbReference type="GO" id="GO:0016616">
    <property type="term" value="F:oxidoreductase activity, acting on the CH-OH group of donors, NAD or NADP as acceptor"/>
    <property type="evidence" value="ECO:0007669"/>
    <property type="project" value="TreeGrafter"/>
</dbReference>